<name>X1VQQ7_9ZZZZ</name>
<organism evidence="1">
    <name type="scientific">marine sediment metagenome</name>
    <dbReference type="NCBI Taxonomy" id="412755"/>
    <lineage>
        <taxon>unclassified sequences</taxon>
        <taxon>metagenomes</taxon>
        <taxon>ecological metagenomes</taxon>
    </lineage>
</organism>
<accession>X1VQQ7</accession>
<gene>
    <name evidence="1" type="ORF">S12H4_45748</name>
</gene>
<proteinExistence type="predicted"/>
<evidence type="ECO:0000313" key="1">
    <source>
        <dbReference type="EMBL" id="GAJ11645.1"/>
    </source>
</evidence>
<comment type="caution">
    <text evidence="1">The sequence shown here is derived from an EMBL/GenBank/DDBJ whole genome shotgun (WGS) entry which is preliminary data.</text>
</comment>
<sequence>DVRSYSVKRLTSIAVSVPGVPVPFVNVTIVASTR</sequence>
<dbReference type="AlphaFoldDB" id="X1VQQ7"/>
<reference evidence="1" key="1">
    <citation type="journal article" date="2014" name="Front. Microbiol.">
        <title>High frequency of phylogenetically diverse reductive dehalogenase-homologous genes in deep subseafloor sedimentary metagenomes.</title>
        <authorList>
            <person name="Kawai M."/>
            <person name="Futagami T."/>
            <person name="Toyoda A."/>
            <person name="Takaki Y."/>
            <person name="Nishi S."/>
            <person name="Hori S."/>
            <person name="Arai W."/>
            <person name="Tsubouchi T."/>
            <person name="Morono Y."/>
            <person name="Uchiyama I."/>
            <person name="Ito T."/>
            <person name="Fujiyama A."/>
            <person name="Inagaki F."/>
            <person name="Takami H."/>
        </authorList>
    </citation>
    <scope>NUCLEOTIDE SEQUENCE</scope>
    <source>
        <strain evidence="1">Expedition CK06-06</strain>
    </source>
</reference>
<protein>
    <submittedName>
        <fullName evidence="1">Uncharacterized protein</fullName>
    </submittedName>
</protein>
<feature type="non-terminal residue" evidence="1">
    <location>
        <position position="1"/>
    </location>
</feature>
<dbReference type="EMBL" id="BARW01028321">
    <property type="protein sequence ID" value="GAJ11645.1"/>
    <property type="molecule type" value="Genomic_DNA"/>
</dbReference>